<dbReference type="GO" id="GO:0005778">
    <property type="term" value="C:peroxisomal membrane"/>
    <property type="evidence" value="ECO:0007669"/>
    <property type="project" value="TreeGrafter"/>
</dbReference>
<evidence type="ECO:0000256" key="2">
    <source>
        <dbReference type="ARBA" id="ARBA00022803"/>
    </source>
</evidence>
<dbReference type="GO" id="GO:0005052">
    <property type="term" value="F:peroxisome matrix targeting signal-1 binding"/>
    <property type="evidence" value="ECO:0007669"/>
    <property type="project" value="TreeGrafter"/>
</dbReference>
<feature type="region of interest" description="Disordered" evidence="3">
    <location>
        <begin position="361"/>
        <end position="387"/>
    </location>
</feature>
<dbReference type="Gene3D" id="6.10.280.230">
    <property type="match status" value="1"/>
</dbReference>
<feature type="compositionally biased region" description="Basic and acidic residues" evidence="3">
    <location>
        <begin position="367"/>
        <end position="385"/>
    </location>
</feature>
<feature type="compositionally biased region" description="Polar residues" evidence="3">
    <location>
        <begin position="15"/>
        <end position="45"/>
    </location>
</feature>
<dbReference type="EMBL" id="MU001779">
    <property type="protein sequence ID" value="KAF2798631.1"/>
    <property type="molecule type" value="Genomic_DNA"/>
</dbReference>
<feature type="region of interest" description="Disordered" evidence="3">
    <location>
        <begin position="15"/>
        <end position="96"/>
    </location>
</feature>
<gene>
    <name evidence="4" type="ORF">K505DRAFT_346408</name>
</gene>
<keyword evidence="1" id="KW-0677">Repeat</keyword>
<reference evidence="4" key="1">
    <citation type="journal article" date="2020" name="Stud. Mycol.">
        <title>101 Dothideomycetes genomes: a test case for predicting lifestyles and emergence of pathogens.</title>
        <authorList>
            <person name="Haridas S."/>
            <person name="Albert R."/>
            <person name="Binder M."/>
            <person name="Bloem J."/>
            <person name="Labutti K."/>
            <person name="Salamov A."/>
            <person name="Andreopoulos B."/>
            <person name="Baker S."/>
            <person name="Barry K."/>
            <person name="Bills G."/>
            <person name="Bluhm B."/>
            <person name="Cannon C."/>
            <person name="Castanera R."/>
            <person name="Culley D."/>
            <person name="Daum C."/>
            <person name="Ezra D."/>
            <person name="Gonzalez J."/>
            <person name="Henrissat B."/>
            <person name="Kuo A."/>
            <person name="Liang C."/>
            <person name="Lipzen A."/>
            <person name="Lutzoni F."/>
            <person name="Magnuson J."/>
            <person name="Mondo S."/>
            <person name="Nolan M."/>
            <person name="Ohm R."/>
            <person name="Pangilinan J."/>
            <person name="Park H.-J."/>
            <person name="Ramirez L."/>
            <person name="Alfaro M."/>
            <person name="Sun H."/>
            <person name="Tritt A."/>
            <person name="Yoshinaga Y."/>
            <person name="Zwiers L.-H."/>
            <person name="Turgeon B."/>
            <person name="Goodwin S."/>
            <person name="Spatafora J."/>
            <person name="Crous P."/>
            <person name="Grigoriev I."/>
        </authorList>
    </citation>
    <scope>NUCLEOTIDE SEQUENCE</scope>
    <source>
        <strain evidence="4">CBS 109.77</strain>
    </source>
</reference>
<accession>A0A6A6XQ11</accession>
<name>A0A6A6XQ11_9PLEO</name>
<dbReference type="PANTHER" id="PTHR10130:SF4">
    <property type="entry name" value="MICROBODY (PEROXISOME) BIOGENESIS PROTEIN PEROXIN 20 (EUROFUNG)"/>
    <property type="match status" value="1"/>
</dbReference>
<dbReference type="OrthoDB" id="5407351at2759"/>
<dbReference type="InterPro" id="IPR024111">
    <property type="entry name" value="PEX5/PEX5L"/>
</dbReference>
<dbReference type="GO" id="GO:0005829">
    <property type="term" value="C:cytosol"/>
    <property type="evidence" value="ECO:0007669"/>
    <property type="project" value="TreeGrafter"/>
</dbReference>
<dbReference type="AlphaFoldDB" id="A0A6A6XQ11"/>
<keyword evidence="2" id="KW-0802">TPR repeat</keyword>
<keyword evidence="5" id="KW-1185">Reference proteome</keyword>
<organism evidence="4 5">
    <name type="scientific">Melanomma pulvis-pyrius CBS 109.77</name>
    <dbReference type="NCBI Taxonomy" id="1314802"/>
    <lineage>
        <taxon>Eukaryota</taxon>
        <taxon>Fungi</taxon>
        <taxon>Dikarya</taxon>
        <taxon>Ascomycota</taxon>
        <taxon>Pezizomycotina</taxon>
        <taxon>Dothideomycetes</taxon>
        <taxon>Pleosporomycetidae</taxon>
        <taxon>Pleosporales</taxon>
        <taxon>Melanommataceae</taxon>
        <taxon>Melanomma</taxon>
    </lineage>
</organism>
<evidence type="ECO:0000313" key="4">
    <source>
        <dbReference type="EMBL" id="KAF2798631.1"/>
    </source>
</evidence>
<evidence type="ECO:0000256" key="3">
    <source>
        <dbReference type="SAM" id="MobiDB-lite"/>
    </source>
</evidence>
<feature type="compositionally biased region" description="Low complexity" evidence="3">
    <location>
        <begin position="69"/>
        <end position="91"/>
    </location>
</feature>
<dbReference type="PANTHER" id="PTHR10130">
    <property type="entry name" value="PEROXISOMAL TARGETING SIGNAL 1 RECEPTOR PEX5"/>
    <property type="match status" value="1"/>
</dbReference>
<protein>
    <submittedName>
        <fullName evidence="4">Uncharacterized protein</fullName>
    </submittedName>
</protein>
<proteinExistence type="predicted"/>
<sequence>MTDALCGPSNALQSFQKHTSVDRTLQQDRLTSRQSPTQGFRSSLGPNVGALDPEFDAFQAGHAGPPQPAFQHFPPHLAQHAPPPHFAQAPAGPDWASDFQRLNIAPAHPTHMQQHHHPQASSAAASWHQDFLNQPSSMQAPSYAGHSFGGMAGAGMGAYGRPTYQGFGAMNGAPMQQVANGKQRAEEGVPKFDDAAFERAFELAQQDMFEQADLLTALEELNKMRLSRSAREDLSQGSVGETDPVLLRIREKRPQVYITIKLRSEIDLGKSAEALPYLQDLEDLESRGALTTDASEAKWCVDTLQKSINREAPQEIKSRVESLIKSINERLMSSYPLLATGVPIRQENIWDELRAAGYTTDRSPLQHADEQSKQKEEVNPPRTDQDEMADTAGRLLERVADNTSEKFQNSQFLELMRRLRDREVRVEGDKMVEVSAQSSNFPLPPAETLPEIDRKILDHAVQEFGMPIDSEPGLSHHEPTTDEVTDQFNFYSVDSSYHR</sequence>
<evidence type="ECO:0000313" key="5">
    <source>
        <dbReference type="Proteomes" id="UP000799757"/>
    </source>
</evidence>
<dbReference type="GO" id="GO:0016560">
    <property type="term" value="P:protein import into peroxisome matrix, docking"/>
    <property type="evidence" value="ECO:0007669"/>
    <property type="project" value="TreeGrafter"/>
</dbReference>
<dbReference type="Proteomes" id="UP000799757">
    <property type="component" value="Unassembled WGS sequence"/>
</dbReference>
<evidence type="ECO:0000256" key="1">
    <source>
        <dbReference type="ARBA" id="ARBA00022737"/>
    </source>
</evidence>